<feature type="transmembrane region" description="Helical" evidence="8">
    <location>
        <begin position="133"/>
        <end position="158"/>
    </location>
</feature>
<dbReference type="GO" id="GO:0005886">
    <property type="term" value="C:plasma membrane"/>
    <property type="evidence" value="ECO:0007669"/>
    <property type="project" value="UniProtKB-SubCell"/>
</dbReference>
<feature type="transmembrane region" description="Helical" evidence="8">
    <location>
        <begin position="344"/>
        <end position="360"/>
    </location>
</feature>
<comment type="similarity">
    <text evidence="2">Belongs to the major facilitator superfamily. Bcr/CmlA family.</text>
</comment>
<feature type="transmembrane region" description="Helical" evidence="8">
    <location>
        <begin position="210"/>
        <end position="233"/>
    </location>
</feature>
<keyword evidence="11" id="KW-1185">Reference proteome</keyword>
<feature type="transmembrane region" description="Helical" evidence="8">
    <location>
        <begin position="303"/>
        <end position="323"/>
    </location>
</feature>
<dbReference type="NCBIfam" id="TIGR00710">
    <property type="entry name" value="efflux_Bcr_CflA"/>
    <property type="match status" value="1"/>
</dbReference>
<evidence type="ECO:0000256" key="1">
    <source>
        <dbReference type="ARBA" id="ARBA00004651"/>
    </source>
</evidence>
<evidence type="ECO:0000256" key="2">
    <source>
        <dbReference type="ARBA" id="ARBA00006236"/>
    </source>
</evidence>
<evidence type="ECO:0000256" key="8">
    <source>
        <dbReference type="SAM" id="Phobius"/>
    </source>
</evidence>
<evidence type="ECO:0000256" key="7">
    <source>
        <dbReference type="ARBA" id="ARBA00023136"/>
    </source>
</evidence>
<evidence type="ECO:0000256" key="3">
    <source>
        <dbReference type="ARBA" id="ARBA00022448"/>
    </source>
</evidence>
<dbReference type="GO" id="GO:0042910">
    <property type="term" value="F:xenobiotic transmembrane transporter activity"/>
    <property type="evidence" value="ECO:0007669"/>
    <property type="project" value="InterPro"/>
</dbReference>
<dbReference type="PANTHER" id="PTHR23502">
    <property type="entry name" value="MAJOR FACILITATOR SUPERFAMILY"/>
    <property type="match status" value="1"/>
</dbReference>
<dbReference type="Pfam" id="PF07690">
    <property type="entry name" value="MFS_1"/>
    <property type="match status" value="1"/>
</dbReference>
<feature type="transmembrane region" description="Helical" evidence="8">
    <location>
        <begin position="245"/>
        <end position="263"/>
    </location>
</feature>
<keyword evidence="3" id="KW-0813">Transport</keyword>
<evidence type="ECO:0000256" key="4">
    <source>
        <dbReference type="ARBA" id="ARBA00022475"/>
    </source>
</evidence>
<sequence length="394" mass="43216">MNSKERNRFILLLGLLAMIGPFNIDTCLPALTQISKELGVTFQRVEISMSIFFLGFGIGQLFGGYFSDIKGRKWIVSLGLIISVLGSIVLIFTPSIEIFYIFRALQGIGAGCVGVSVAAIVRDNFEGNEAASVMSLVMMIAMGAPLIAPSIGATFLHFSTWHSIFIFIALYGVFTLVFLQLRLENVIPPKENRHSFFKGIKKVYSNKPALGYMAAMAIPSGALYTYLTTAPFIYQEYFNIPEKQFALLFGVNGLSLIIMNKLNSKLVLKYSPKKMLNIGLSVHISTLVILLVSLILFKPNFYFILPMITLHVSTLGFISGNATTIALEKFDKSLAGLANSQMRVVGIIVGSLAGATASTLNNGTLFPPILVMIFCSLLGIFLYTFSERKYKVIA</sequence>
<dbReference type="GO" id="GO:1990961">
    <property type="term" value="P:xenobiotic detoxification by transmembrane export across the plasma membrane"/>
    <property type="evidence" value="ECO:0007669"/>
    <property type="project" value="InterPro"/>
</dbReference>
<dbReference type="KEGG" id="fll:EI427_22000"/>
<dbReference type="RefSeq" id="WP_126619082.1">
    <property type="nucleotide sequence ID" value="NZ_CP034563.1"/>
</dbReference>
<feature type="transmembrane region" description="Helical" evidence="8">
    <location>
        <begin position="98"/>
        <end position="121"/>
    </location>
</feature>
<evidence type="ECO:0000259" key="9">
    <source>
        <dbReference type="PROSITE" id="PS50850"/>
    </source>
</evidence>
<dbReference type="Gene3D" id="1.20.1720.10">
    <property type="entry name" value="Multidrug resistance protein D"/>
    <property type="match status" value="1"/>
</dbReference>
<evidence type="ECO:0000256" key="5">
    <source>
        <dbReference type="ARBA" id="ARBA00022692"/>
    </source>
</evidence>
<feature type="transmembrane region" description="Helical" evidence="8">
    <location>
        <begin position="45"/>
        <end position="67"/>
    </location>
</feature>
<feature type="transmembrane region" description="Helical" evidence="8">
    <location>
        <begin position="275"/>
        <end position="297"/>
    </location>
</feature>
<dbReference type="OrthoDB" id="9800416at2"/>
<proteinExistence type="inferred from homology"/>
<evidence type="ECO:0000256" key="6">
    <source>
        <dbReference type="ARBA" id="ARBA00022989"/>
    </source>
</evidence>
<dbReference type="PANTHER" id="PTHR23502:SF132">
    <property type="entry name" value="POLYAMINE TRANSPORTER 2-RELATED"/>
    <property type="match status" value="1"/>
</dbReference>
<feature type="domain" description="Major facilitator superfamily (MFS) profile" evidence="9">
    <location>
        <begin position="9"/>
        <end position="391"/>
    </location>
</feature>
<feature type="transmembrane region" description="Helical" evidence="8">
    <location>
        <begin position="366"/>
        <end position="385"/>
    </location>
</feature>
<keyword evidence="7 8" id="KW-0472">Membrane</keyword>
<dbReference type="InterPro" id="IPR036259">
    <property type="entry name" value="MFS_trans_sf"/>
</dbReference>
<evidence type="ECO:0000313" key="11">
    <source>
        <dbReference type="Proteomes" id="UP000267268"/>
    </source>
</evidence>
<dbReference type="SUPFAM" id="SSF103473">
    <property type="entry name" value="MFS general substrate transporter"/>
    <property type="match status" value="1"/>
</dbReference>
<feature type="transmembrane region" description="Helical" evidence="8">
    <location>
        <begin position="164"/>
        <end position="183"/>
    </location>
</feature>
<accession>A0A3S9P9Z0</accession>
<dbReference type="CDD" id="cd17320">
    <property type="entry name" value="MFS_MdfA_MDR_like"/>
    <property type="match status" value="1"/>
</dbReference>
<keyword evidence="6 8" id="KW-1133">Transmembrane helix</keyword>
<dbReference type="InterPro" id="IPR011701">
    <property type="entry name" value="MFS"/>
</dbReference>
<dbReference type="InterPro" id="IPR004812">
    <property type="entry name" value="Efflux_drug-R_Bcr/CmlA"/>
</dbReference>
<dbReference type="Proteomes" id="UP000267268">
    <property type="component" value="Chromosome 2"/>
</dbReference>
<keyword evidence="4" id="KW-1003">Cell membrane</keyword>
<dbReference type="EMBL" id="CP034563">
    <property type="protein sequence ID" value="AZQ64902.1"/>
    <property type="molecule type" value="Genomic_DNA"/>
</dbReference>
<protein>
    <submittedName>
        <fullName evidence="10">Bcr/CflA family efflux MFS transporter</fullName>
    </submittedName>
</protein>
<dbReference type="PROSITE" id="PS50850">
    <property type="entry name" value="MFS"/>
    <property type="match status" value="1"/>
</dbReference>
<organism evidence="10 11">
    <name type="scientific">Flammeovirga pectinis</name>
    <dbReference type="NCBI Taxonomy" id="2494373"/>
    <lineage>
        <taxon>Bacteria</taxon>
        <taxon>Pseudomonadati</taxon>
        <taxon>Bacteroidota</taxon>
        <taxon>Cytophagia</taxon>
        <taxon>Cytophagales</taxon>
        <taxon>Flammeovirgaceae</taxon>
        <taxon>Flammeovirga</taxon>
    </lineage>
</organism>
<feature type="transmembrane region" description="Helical" evidence="8">
    <location>
        <begin position="74"/>
        <end position="92"/>
    </location>
</feature>
<evidence type="ECO:0000313" key="10">
    <source>
        <dbReference type="EMBL" id="AZQ64902.1"/>
    </source>
</evidence>
<name>A0A3S9P9Z0_9BACT</name>
<comment type="subcellular location">
    <subcellularLocation>
        <location evidence="1">Cell membrane</location>
        <topology evidence="1">Multi-pass membrane protein</topology>
    </subcellularLocation>
</comment>
<reference evidence="10 11" key="1">
    <citation type="submission" date="2018-12" db="EMBL/GenBank/DDBJ databases">
        <title>Flammeovirga pectinis sp. nov., isolated from the gut of the Korean scallop, Patinopecten yessoensis.</title>
        <authorList>
            <person name="Bae J.-W."/>
            <person name="Jeong Y.-S."/>
            <person name="Kang W."/>
        </authorList>
    </citation>
    <scope>NUCLEOTIDE SEQUENCE [LARGE SCALE GENOMIC DNA]</scope>
    <source>
        <strain evidence="10 11">L12M1</strain>
    </source>
</reference>
<gene>
    <name evidence="10" type="ORF">EI427_22000</name>
</gene>
<dbReference type="InterPro" id="IPR020846">
    <property type="entry name" value="MFS_dom"/>
</dbReference>
<dbReference type="AlphaFoldDB" id="A0A3S9P9Z0"/>
<keyword evidence="5 8" id="KW-0812">Transmembrane</keyword>